<organism evidence="14 15">
    <name type="scientific">Streptomyces lonegramiae</name>
    <dbReference type="NCBI Taxonomy" id="3075524"/>
    <lineage>
        <taxon>Bacteria</taxon>
        <taxon>Bacillati</taxon>
        <taxon>Actinomycetota</taxon>
        <taxon>Actinomycetes</taxon>
        <taxon>Kitasatosporales</taxon>
        <taxon>Streptomycetaceae</taxon>
        <taxon>Streptomyces</taxon>
    </lineage>
</organism>
<dbReference type="InterPro" id="IPR036097">
    <property type="entry name" value="HisK_dim/P_sf"/>
</dbReference>
<evidence type="ECO:0000313" key="14">
    <source>
        <dbReference type="EMBL" id="MDT0547477.1"/>
    </source>
</evidence>
<dbReference type="Gene3D" id="6.10.340.10">
    <property type="match status" value="1"/>
</dbReference>
<dbReference type="PROSITE" id="PS50885">
    <property type="entry name" value="HAMP"/>
    <property type="match status" value="1"/>
</dbReference>
<evidence type="ECO:0000259" key="12">
    <source>
        <dbReference type="PROSITE" id="PS50109"/>
    </source>
</evidence>
<dbReference type="InterPro" id="IPR005467">
    <property type="entry name" value="His_kinase_dom"/>
</dbReference>
<proteinExistence type="predicted"/>
<dbReference type="CDD" id="cd06225">
    <property type="entry name" value="HAMP"/>
    <property type="match status" value="1"/>
</dbReference>
<feature type="transmembrane region" description="Helical" evidence="11">
    <location>
        <begin position="69"/>
        <end position="92"/>
    </location>
</feature>
<dbReference type="Gene3D" id="1.10.287.130">
    <property type="match status" value="1"/>
</dbReference>
<dbReference type="CDD" id="cd00082">
    <property type="entry name" value="HisKA"/>
    <property type="match status" value="1"/>
</dbReference>
<feature type="domain" description="Histidine kinase" evidence="12">
    <location>
        <begin position="154"/>
        <end position="367"/>
    </location>
</feature>
<dbReference type="EMBL" id="JAVRFD010000020">
    <property type="protein sequence ID" value="MDT0547477.1"/>
    <property type="molecule type" value="Genomic_DNA"/>
</dbReference>
<evidence type="ECO:0000256" key="11">
    <source>
        <dbReference type="SAM" id="Phobius"/>
    </source>
</evidence>
<evidence type="ECO:0000256" key="10">
    <source>
        <dbReference type="ARBA" id="ARBA00023136"/>
    </source>
</evidence>
<keyword evidence="10 11" id="KW-0472">Membrane</keyword>
<dbReference type="SUPFAM" id="SSF55874">
    <property type="entry name" value="ATPase domain of HSP90 chaperone/DNA topoisomerase II/histidine kinase"/>
    <property type="match status" value="1"/>
</dbReference>
<dbReference type="RefSeq" id="WP_311727999.1">
    <property type="nucleotide sequence ID" value="NZ_JAVRFD010000020.1"/>
</dbReference>
<keyword evidence="6 11" id="KW-0812">Transmembrane</keyword>
<evidence type="ECO:0000256" key="1">
    <source>
        <dbReference type="ARBA" id="ARBA00000085"/>
    </source>
</evidence>
<dbReference type="Pfam" id="PF00672">
    <property type="entry name" value="HAMP"/>
    <property type="match status" value="1"/>
</dbReference>
<dbReference type="InterPro" id="IPR003661">
    <property type="entry name" value="HisK_dim/P_dom"/>
</dbReference>
<dbReference type="InterPro" id="IPR003660">
    <property type="entry name" value="HAMP_dom"/>
</dbReference>
<reference evidence="14" key="1">
    <citation type="submission" date="2024-05" db="EMBL/GenBank/DDBJ databases">
        <title>30 novel species of actinomycetes from the DSMZ collection.</title>
        <authorList>
            <person name="Nouioui I."/>
        </authorList>
    </citation>
    <scope>NUCLEOTIDE SEQUENCE</scope>
    <source>
        <strain evidence="14">DSM 41529</strain>
    </source>
</reference>
<dbReference type="SMART" id="SM00388">
    <property type="entry name" value="HisKA"/>
    <property type="match status" value="1"/>
</dbReference>
<keyword evidence="15" id="KW-1185">Reference proteome</keyword>
<feature type="domain" description="HAMP" evidence="13">
    <location>
        <begin position="93"/>
        <end position="146"/>
    </location>
</feature>
<comment type="caution">
    <text evidence="14">The sequence shown here is derived from an EMBL/GenBank/DDBJ whole genome shotgun (WGS) entry which is preliminary data.</text>
</comment>
<evidence type="ECO:0000256" key="6">
    <source>
        <dbReference type="ARBA" id="ARBA00022692"/>
    </source>
</evidence>
<evidence type="ECO:0000256" key="4">
    <source>
        <dbReference type="ARBA" id="ARBA00022553"/>
    </source>
</evidence>
<comment type="subcellular location">
    <subcellularLocation>
        <location evidence="2">Cell membrane</location>
    </subcellularLocation>
</comment>
<feature type="transmembrane region" description="Helical" evidence="11">
    <location>
        <begin position="20"/>
        <end position="40"/>
    </location>
</feature>
<dbReference type="SMART" id="SM00387">
    <property type="entry name" value="HATPase_c"/>
    <property type="match status" value="1"/>
</dbReference>
<keyword evidence="5" id="KW-0808">Transferase</keyword>
<evidence type="ECO:0000256" key="9">
    <source>
        <dbReference type="ARBA" id="ARBA00023012"/>
    </source>
</evidence>
<keyword evidence="7 14" id="KW-0418">Kinase</keyword>
<dbReference type="Proteomes" id="UP001180754">
    <property type="component" value="Unassembled WGS sequence"/>
</dbReference>
<evidence type="ECO:0000313" key="15">
    <source>
        <dbReference type="Proteomes" id="UP001180754"/>
    </source>
</evidence>
<dbReference type="PRINTS" id="PR00344">
    <property type="entry name" value="BCTRLSENSOR"/>
</dbReference>
<dbReference type="InterPro" id="IPR050428">
    <property type="entry name" value="TCS_sensor_his_kinase"/>
</dbReference>
<evidence type="ECO:0000259" key="13">
    <source>
        <dbReference type="PROSITE" id="PS50885"/>
    </source>
</evidence>
<keyword evidence="4" id="KW-0597">Phosphoprotein</keyword>
<dbReference type="Pfam" id="PF02518">
    <property type="entry name" value="HATPase_c"/>
    <property type="match status" value="1"/>
</dbReference>
<evidence type="ECO:0000256" key="3">
    <source>
        <dbReference type="ARBA" id="ARBA00012438"/>
    </source>
</evidence>
<dbReference type="SMART" id="SM00304">
    <property type="entry name" value="HAMP"/>
    <property type="match status" value="1"/>
</dbReference>
<evidence type="ECO:0000256" key="5">
    <source>
        <dbReference type="ARBA" id="ARBA00022679"/>
    </source>
</evidence>
<name>A0ABU2XNG3_9ACTN</name>
<evidence type="ECO:0000256" key="7">
    <source>
        <dbReference type="ARBA" id="ARBA00022777"/>
    </source>
</evidence>
<keyword evidence="8 11" id="KW-1133">Transmembrane helix</keyword>
<dbReference type="InterPro" id="IPR003594">
    <property type="entry name" value="HATPase_dom"/>
</dbReference>
<dbReference type="PANTHER" id="PTHR45436">
    <property type="entry name" value="SENSOR HISTIDINE KINASE YKOH"/>
    <property type="match status" value="1"/>
</dbReference>
<sequence>MNRRPGLSTRLKLTISYAGFLLLAGALMLAVVWVFVLRWLPDDDRRSLQRTFGAVIITGPNRSDLLRGFAPAAATALAFLLVFGLLGGWILAGRMLAPLTRIAYAARMAANGSLSHRIRMKGPKDEFRELADVFDTMLEQLESHVTEQQRFAANASHELRTPLAISKTLLDAARNDPTRDQGELIERLRTVNTRAIDLTEALLLLSRADRRGFTREAVDLSLIAEEAAETLLPLAEKRQITLDITGETTQTVGSTALILRMVTNLVQNAIVHNLPAGGTVTVHTEPQHDASVLRVENTGRPLPPELIPTLTEPFQRGTERIRTDEHAGVGLGLAIVHSLVRAHDGTLDLTPRPSGGLLVTIRLPGTPHASSPSGAH</sequence>
<protein>
    <recommendedName>
        <fullName evidence="3">histidine kinase</fullName>
        <ecNumber evidence="3">2.7.13.3</ecNumber>
    </recommendedName>
</protein>
<dbReference type="SUPFAM" id="SSF47384">
    <property type="entry name" value="Homodimeric domain of signal transducing histidine kinase"/>
    <property type="match status" value="1"/>
</dbReference>
<dbReference type="EC" id="2.7.13.3" evidence="3"/>
<gene>
    <name evidence="14" type="ORF">RND15_32945</name>
</gene>
<accession>A0ABU2XNG3</accession>
<dbReference type="Gene3D" id="3.30.565.10">
    <property type="entry name" value="Histidine kinase-like ATPase, C-terminal domain"/>
    <property type="match status" value="1"/>
</dbReference>
<evidence type="ECO:0000256" key="2">
    <source>
        <dbReference type="ARBA" id="ARBA00004236"/>
    </source>
</evidence>
<dbReference type="InterPro" id="IPR036890">
    <property type="entry name" value="HATPase_C_sf"/>
</dbReference>
<evidence type="ECO:0000256" key="8">
    <source>
        <dbReference type="ARBA" id="ARBA00022989"/>
    </source>
</evidence>
<dbReference type="Pfam" id="PF00512">
    <property type="entry name" value="HisKA"/>
    <property type="match status" value="1"/>
</dbReference>
<dbReference type="InterPro" id="IPR004358">
    <property type="entry name" value="Sig_transdc_His_kin-like_C"/>
</dbReference>
<dbReference type="GO" id="GO:0016301">
    <property type="term" value="F:kinase activity"/>
    <property type="evidence" value="ECO:0007669"/>
    <property type="project" value="UniProtKB-KW"/>
</dbReference>
<dbReference type="SUPFAM" id="SSF158472">
    <property type="entry name" value="HAMP domain-like"/>
    <property type="match status" value="1"/>
</dbReference>
<comment type="catalytic activity">
    <reaction evidence="1">
        <text>ATP + protein L-histidine = ADP + protein N-phospho-L-histidine.</text>
        <dbReference type="EC" id="2.7.13.3"/>
    </reaction>
</comment>
<keyword evidence="9" id="KW-0902">Two-component regulatory system</keyword>
<dbReference type="PROSITE" id="PS50109">
    <property type="entry name" value="HIS_KIN"/>
    <property type="match status" value="1"/>
</dbReference>
<dbReference type="PANTHER" id="PTHR45436:SF5">
    <property type="entry name" value="SENSOR HISTIDINE KINASE TRCS"/>
    <property type="match status" value="1"/>
</dbReference>